<evidence type="ECO:0000256" key="2">
    <source>
        <dbReference type="ARBA" id="ARBA00023125"/>
    </source>
</evidence>
<dbReference type="GO" id="GO:0006355">
    <property type="term" value="P:regulation of DNA-templated transcription"/>
    <property type="evidence" value="ECO:0007669"/>
    <property type="project" value="InterPro"/>
</dbReference>
<dbReference type="InterPro" id="IPR011990">
    <property type="entry name" value="TPR-like_helical_dom_sf"/>
</dbReference>
<proteinExistence type="predicted"/>
<dbReference type="SUPFAM" id="SSF46894">
    <property type="entry name" value="C-terminal effector domain of the bipartite response regulators"/>
    <property type="match status" value="1"/>
</dbReference>
<evidence type="ECO:0000256" key="3">
    <source>
        <dbReference type="ARBA" id="ARBA00023163"/>
    </source>
</evidence>
<dbReference type="PROSITE" id="PS50043">
    <property type="entry name" value="HTH_LUXR_2"/>
    <property type="match status" value="1"/>
</dbReference>
<evidence type="ECO:0000256" key="1">
    <source>
        <dbReference type="ARBA" id="ARBA00023015"/>
    </source>
</evidence>
<dbReference type="EMBL" id="FNIJ01000004">
    <property type="protein sequence ID" value="SDN69848.1"/>
    <property type="molecule type" value="Genomic_DNA"/>
</dbReference>
<dbReference type="CDD" id="cd06170">
    <property type="entry name" value="LuxR_C_like"/>
    <property type="match status" value="1"/>
</dbReference>
<reference evidence="6" key="1">
    <citation type="submission" date="2016-10" db="EMBL/GenBank/DDBJ databases">
        <authorList>
            <person name="Varghese N."/>
            <person name="Submissions S."/>
        </authorList>
    </citation>
    <scope>NUCLEOTIDE SEQUENCE [LARGE SCALE GENOMIC DNA]</scope>
    <source>
        <strain evidence="6">JCM 21621</strain>
    </source>
</reference>
<keyword evidence="6" id="KW-1185">Reference proteome</keyword>
<dbReference type="STRING" id="198616.SAMN05216193_104306"/>
<sequence length="892" mass="99725">MTRSRDITPLLPYASELGGVPVDPVASSIPAAKFTVPATGENHIRREGLLEQIGRAAPRLLLIRAAAGFGKTTLLQQFHAHCVAEGRQSLWCNLDATDNDLNRFIRVLEKGLQPFFDQPLDSGSAPPLLERIAGWDRPFAILLDEFEIIQNPAVLEFIQHLLDALPAHGTLAIATRTMPGLDLGRLRARGRLFEITPDALRFSREETRSYILDQCRLELSDSDIDTLARSTEGWVTGLYLATLSLRWHDDRSAFVNSFSGSNLDLAEFLAEDLLNRQTEDTRSFLLQTSVLDQLSAPLCDALTGRGGSQAMLDQLEQANLFLIPLDSEHRWFRYHNLFAGFLRGVLEREQPGLARELRVKAARWYLAEDRPEAAIEQLLAAGETDEAARQLALHAKRWMLGGNARLLLNWLEQLPERTLEETSALGLAYAWTLMHARRYDDVQRLISRPALAAQAATLRVQLLAFTDQMEAACQAGMVQLERLSRTEDEAEYVLVSYYLSFCLVCTGRHDEARRMLARLPRQSSYLRSGADGVESILDLIQGQLDSALTRLRAAEQRNRAEGVGSTPAGSPSLQTCLGLALYEADELTEAEERLAHILPHAKEMSSPDALITCHVLLARMAHLRGDRDAWMRHLGQLEQLGHQAGSLRILCSAWLERARVATLENRFETASHALRSAEQVADWENPDVLFYSNDVDTPFMARQRLRIAQGDFQGVAQLRSAIDDARQRQRLRRTLKLRLLLAMALDGAGQHAEALEELTQALRFASHVGFLRTFLDEGARLAALLERWSVTLHGKEDALGIEPGFLATLKQHMAPRPVSCEDVEADSPAVITPRELQVLRLLELGYRNREIAEKMFLSELTVKSHLRKINNKLGARGRTEAVAIARSKGLLD</sequence>
<dbReference type="Gene3D" id="1.25.40.10">
    <property type="entry name" value="Tetratricopeptide repeat domain"/>
    <property type="match status" value="1"/>
</dbReference>
<keyword evidence="2" id="KW-0238">DNA-binding</keyword>
<dbReference type="PRINTS" id="PR00038">
    <property type="entry name" value="HTHLUXR"/>
</dbReference>
<dbReference type="InterPro" id="IPR036388">
    <property type="entry name" value="WH-like_DNA-bd_sf"/>
</dbReference>
<evidence type="ECO:0000313" key="6">
    <source>
        <dbReference type="Proteomes" id="UP000242957"/>
    </source>
</evidence>
<dbReference type="InterPro" id="IPR059106">
    <property type="entry name" value="WHD_MalT"/>
</dbReference>
<dbReference type="InterPro" id="IPR027417">
    <property type="entry name" value="P-loop_NTPase"/>
</dbReference>
<evidence type="ECO:0000259" key="4">
    <source>
        <dbReference type="PROSITE" id="PS50043"/>
    </source>
</evidence>
<dbReference type="Pfam" id="PF17874">
    <property type="entry name" value="TPR_MalT"/>
    <property type="match status" value="1"/>
</dbReference>
<dbReference type="InterPro" id="IPR041617">
    <property type="entry name" value="TPR_MalT"/>
</dbReference>
<protein>
    <submittedName>
        <fullName evidence="5">LuxR family transcriptional regulator, maltose regulon positive regulatory protein</fullName>
    </submittedName>
</protein>
<dbReference type="SMART" id="SM00421">
    <property type="entry name" value="HTH_LUXR"/>
    <property type="match status" value="1"/>
</dbReference>
<dbReference type="PANTHER" id="PTHR44688:SF16">
    <property type="entry name" value="DNA-BINDING TRANSCRIPTIONAL ACTIVATOR DEVR_DOSR"/>
    <property type="match status" value="1"/>
</dbReference>
<feature type="domain" description="HTH luxR-type" evidence="4">
    <location>
        <begin position="824"/>
        <end position="889"/>
    </location>
</feature>
<dbReference type="RefSeq" id="WP_245726114.1">
    <property type="nucleotide sequence ID" value="NZ_FNIJ01000004.1"/>
</dbReference>
<accession>A0A1H0DIF9</accession>
<dbReference type="PANTHER" id="PTHR44688">
    <property type="entry name" value="DNA-BINDING TRANSCRIPTIONAL ACTIVATOR DEVR_DOSR"/>
    <property type="match status" value="1"/>
</dbReference>
<dbReference type="SUPFAM" id="SSF52540">
    <property type="entry name" value="P-loop containing nucleoside triphosphate hydrolases"/>
    <property type="match status" value="1"/>
</dbReference>
<organism evidence="5 6">
    <name type="scientific">Pseudomonas jinjuensis</name>
    <dbReference type="NCBI Taxonomy" id="198616"/>
    <lineage>
        <taxon>Bacteria</taxon>
        <taxon>Pseudomonadati</taxon>
        <taxon>Pseudomonadota</taxon>
        <taxon>Gammaproteobacteria</taxon>
        <taxon>Pseudomonadales</taxon>
        <taxon>Pseudomonadaceae</taxon>
        <taxon>Pseudomonas</taxon>
    </lineage>
</organism>
<dbReference type="Gene3D" id="1.10.10.10">
    <property type="entry name" value="Winged helix-like DNA-binding domain superfamily/Winged helix DNA-binding domain"/>
    <property type="match status" value="1"/>
</dbReference>
<dbReference type="Proteomes" id="UP000242957">
    <property type="component" value="Unassembled WGS sequence"/>
</dbReference>
<dbReference type="SUPFAM" id="SSF48452">
    <property type="entry name" value="TPR-like"/>
    <property type="match status" value="1"/>
</dbReference>
<keyword evidence="3" id="KW-0804">Transcription</keyword>
<dbReference type="Pfam" id="PF25873">
    <property type="entry name" value="WHD_MalT"/>
    <property type="match status" value="1"/>
</dbReference>
<dbReference type="InterPro" id="IPR016032">
    <property type="entry name" value="Sig_transdc_resp-reg_C-effctor"/>
</dbReference>
<gene>
    <name evidence="5" type="ORF">SAMN05216193_104306</name>
</gene>
<keyword evidence="1" id="KW-0805">Transcription regulation</keyword>
<evidence type="ECO:0000313" key="5">
    <source>
        <dbReference type="EMBL" id="SDN69848.1"/>
    </source>
</evidence>
<dbReference type="AlphaFoldDB" id="A0A1H0DIF9"/>
<dbReference type="GO" id="GO:0003677">
    <property type="term" value="F:DNA binding"/>
    <property type="evidence" value="ECO:0007669"/>
    <property type="project" value="UniProtKB-KW"/>
</dbReference>
<dbReference type="InterPro" id="IPR000792">
    <property type="entry name" value="Tscrpt_reg_LuxR_C"/>
</dbReference>
<dbReference type="Pfam" id="PF00196">
    <property type="entry name" value="GerE"/>
    <property type="match status" value="1"/>
</dbReference>
<name>A0A1H0DIF9_9PSED</name>